<dbReference type="NCBIfam" id="NF009751">
    <property type="entry name" value="PRK13261.1-1"/>
    <property type="match status" value="1"/>
</dbReference>
<organism evidence="8 9">
    <name type="scientific">Candidatus Thiodiazotropha endoloripes</name>
    <dbReference type="NCBI Taxonomy" id="1818881"/>
    <lineage>
        <taxon>Bacteria</taxon>
        <taxon>Pseudomonadati</taxon>
        <taxon>Pseudomonadota</taxon>
        <taxon>Gammaproteobacteria</taxon>
        <taxon>Chromatiales</taxon>
        <taxon>Sedimenticolaceae</taxon>
        <taxon>Candidatus Thiodiazotropha</taxon>
    </lineage>
</organism>
<dbReference type="GO" id="GO:0006457">
    <property type="term" value="P:protein folding"/>
    <property type="evidence" value="ECO:0007669"/>
    <property type="project" value="InterPro"/>
</dbReference>
<evidence type="ECO:0000256" key="1">
    <source>
        <dbReference type="ARBA" id="ARBA00004496"/>
    </source>
</evidence>
<keyword evidence="4 5" id="KW-0143">Chaperone</keyword>
<dbReference type="OrthoDB" id="5421304at2"/>
<dbReference type="Pfam" id="PF02814">
    <property type="entry name" value="UreE_N"/>
    <property type="match status" value="1"/>
</dbReference>
<feature type="domain" description="UreE urease accessory N-terminal" evidence="7">
    <location>
        <begin position="1"/>
        <end position="64"/>
    </location>
</feature>
<dbReference type="InterPro" id="IPR004029">
    <property type="entry name" value="UreE_N"/>
</dbReference>
<dbReference type="InterPro" id="IPR036118">
    <property type="entry name" value="UreE_N_sf"/>
</dbReference>
<dbReference type="HAMAP" id="MF_00822">
    <property type="entry name" value="UreE"/>
    <property type="match status" value="1"/>
</dbReference>
<dbReference type="CDD" id="cd00571">
    <property type="entry name" value="UreE"/>
    <property type="match status" value="1"/>
</dbReference>
<dbReference type="AlphaFoldDB" id="A0A1E2UPW4"/>
<dbReference type="GO" id="GO:0005737">
    <property type="term" value="C:cytoplasm"/>
    <property type="evidence" value="ECO:0007669"/>
    <property type="project" value="UniProtKB-SubCell"/>
</dbReference>
<comment type="caution">
    <text evidence="8">The sequence shown here is derived from an EMBL/GenBank/DDBJ whole genome shotgun (WGS) entry which is preliminary data.</text>
</comment>
<accession>A0A1E2UPW4</accession>
<name>A0A1E2UPW4_9GAMM</name>
<proteinExistence type="inferred from homology"/>
<protein>
    <recommendedName>
        <fullName evidence="5">Urease accessory protein UreE</fullName>
    </recommendedName>
</protein>
<comment type="similarity">
    <text evidence="5">Belongs to the UreE family.</text>
</comment>
<dbReference type="SMART" id="SM00988">
    <property type="entry name" value="UreE_N"/>
    <property type="match status" value="1"/>
</dbReference>
<dbReference type="Gene3D" id="3.30.70.790">
    <property type="entry name" value="UreE, C-terminal domain"/>
    <property type="match status" value="1"/>
</dbReference>
<dbReference type="Pfam" id="PF05194">
    <property type="entry name" value="UreE_C"/>
    <property type="match status" value="1"/>
</dbReference>
<dbReference type="InterPro" id="IPR007864">
    <property type="entry name" value="UreE_C_dom"/>
</dbReference>
<dbReference type="Gene3D" id="2.60.260.20">
    <property type="entry name" value="Urease metallochaperone UreE, N-terminal domain"/>
    <property type="match status" value="1"/>
</dbReference>
<evidence type="ECO:0000256" key="5">
    <source>
        <dbReference type="HAMAP-Rule" id="MF_00822"/>
    </source>
</evidence>
<dbReference type="GO" id="GO:0065003">
    <property type="term" value="P:protein-containing complex assembly"/>
    <property type="evidence" value="ECO:0007669"/>
    <property type="project" value="InterPro"/>
</dbReference>
<dbReference type="EMBL" id="LVJZ01000003">
    <property type="protein sequence ID" value="ODB96572.1"/>
    <property type="molecule type" value="Genomic_DNA"/>
</dbReference>
<feature type="compositionally biased region" description="Basic residues" evidence="6">
    <location>
        <begin position="148"/>
        <end position="157"/>
    </location>
</feature>
<dbReference type="Proteomes" id="UP000094849">
    <property type="component" value="Unassembled WGS sequence"/>
</dbReference>
<dbReference type="RefSeq" id="WP_069013795.1">
    <property type="nucleotide sequence ID" value="NZ_LVJW01000003.1"/>
</dbReference>
<dbReference type="SUPFAM" id="SSF69287">
    <property type="entry name" value="Urease metallochaperone UreE, N-terminal domain"/>
    <property type="match status" value="1"/>
</dbReference>
<evidence type="ECO:0000256" key="6">
    <source>
        <dbReference type="SAM" id="MobiDB-lite"/>
    </source>
</evidence>
<keyword evidence="9" id="KW-1185">Reference proteome</keyword>
<feature type="region of interest" description="Disordered" evidence="6">
    <location>
        <begin position="131"/>
        <end position="157"/>
    </location>
</feature>
<gene>
    <name evidence="5" type="primary">ureE</name>
    <name evidence="8" type="ORF">A3196_07270</name>
</gene>
<reference evidence="8 9" key="1">
    <citation type="submission" date="2016-03" db="EMBL/GenBank/DDBJ databases">
        <title>Chemosynthetic sulphur-oxidizing symbionts of marine invertebrate animals are capable of nitrogen fixation.</title>
        <authorList>
            <person name="Petersen J.M."/>
            <person name="Kemper A."/>
            <person name="Gruber-Vodicka H."/>
            <person name="Cardini U."/>
            <person name="Geest Mvander."/>
            <person name="Kleiner M."/>
            <person name="Bulgheresi S."/>
            <person name="Fussmann M."/>
            <person name="Herbold C."/>
            <person name="Seah B.K.B."/>
            <person name="Antony C.Paul."/>
            <person name="Liu D."/>
            <person name="Belitz A."/>
            <person name="Weber M."/>
        </authorList>
    </citation>
    <scope>NUCLEOTIDE SEQUENCE [LARGE SCALE GENOMIC DNA]</scope>
    <source>
        <strain evidence="8">G_D</strain>
    </source>
</reference>
<evidence type="ECO:0000256" key="3">
    <source>
        <dbReference type="ARBA" id="ARBA00022596"/>
    </source>
</evidence>
<dbReference type="GO" id="GO:0019627">
    <property type="term" value="P:urea metabolic process"/>
    <property type="evidence" value="ECO:0007669"/>
    <property type="project" value="InterPro"/>
</dbReference>
<evidence type="ECO:0000313" key="9">
    <source>
        <dbReference type="Proteomes" id="UP000094849"/>
    </source>
</evidence>
<dbReference type="InterPro" id="IPR012406">
    <property type="entry name" value="UreE"/>
</dbReference>
<keyword evidence="2 5" id="KW-0963">Cytoplasm</keyword>
<keyword evidence="3 5" id="KW-0533">Nickel</keyword>
<dbReference type="GO" id="GO:0016151">
    <property type="term" value="F:nickel cation binding"/>
    <property type="evidence" value="ECO:0007669"/>
    <property type="project" value="UniProtKB-UniRule"/>
</dbReference>
<evidence type="ECO:0000256" key="2">
    <source>
        <dbReference type="ARBA" id="ARBA00022490"/>
    </source>
</evidence>
<dbReference type="SUPFAM" id="SSF69737">
    <property type="entry name" value="Urease metallochaperone UreE, C-terminal domain"/>
    <property type="match status" value="1"/>
</dbReference>
<comment type="function">
    <text evidence="5">Involved in urease metallocenter assembly. Binds nickel. Probably functions as a nickel donor during metallocenter assembly.</text>
</comment>
<comment type="subcellular location">
    <subcellularLocation>
        <location evidence="1 5">Cytoplasm</location>
    </subcellularLocation>
</comment>
<evidence type="ECO:0000259" key="7">
    <source>
        <dbReference type="SMART" id="SM00988"/>
    </source>
</evidence>
<dbReference type="GO" id="GO:0051082">
    <property type="term" value="F:unfolded protein binding"/>
    <property type="evidence" value="ECO:0007669"/>
    <property type="project" value="UniProtKB-UniRule"/>
</dbReference>
<evidence type="ECO:0000256" key="4">
    <source>
        <dbReference type="ARBA" id="ARBA00023186"/>
    </source>
</evidence>
<sequence>MIKLTNKIEQAEQIEATLTLPLQSRIKSRLRVTLDDGRDAGLLLPRGTTLKEGDLLSTDSGLVIRIKAADETLSIVETDDPHLLSRACYHLGNRHVSIQIEAGRISYPHDHVLDEMLAGLGLQVTVAEAPFEPEPGAYGGSADQGRQHQGHSHAHHH</sequence>
<dbReference type="PIRSF" id="PIRSF036402">
    <property type="entry name" value="Ureas_acces_UreE"/>
    <property type="match status" value="1"/>
</dbReference>
<evidence type="ECO:0000313" key="8">
    <source>
        <dbReference type="EMBL" id="ODB96572.1"/>
    </source>
</evidence>
<dbReference type="STRING" id="1818881.A3196_07270"/>